<dbReference type="EMBL" id="JARJFB010000027">
    <property type="protein sequence ID" value="MEA0970567.1"/>
    <property type="molecule type" value="Genomic_DNA"/>
</dbReference>
<reference evidence="1 2" key="1">
    <citation type="submission" date="2023-03" db="EMBL/GenBank/DDBJ databases">
        <title>Host association and intracellularity evolved multiple times independently in the Rickettsiales.</title>
        <authorList>
            <person name="Castelli M."/>
            <person name="Nardi T."/>
            <person name="Gammuto L."/>
            <person name="Bellinzona G."/>
            <person name="Sabaneyeva E."/>
            <person name="Potekhin A."/>
            <person name="Serra V."/>
            <person name="Petroni G."/>
            <person name="Sassera D."/>
        </authorList>
    </citation>
    <scope>NUCLEOTIDE SEQUENCE [LARGE SCALE GENOMIC DNA]</scope>
    <source>
        <strain evidence="1 2">Sr 2-6</strain>
    </source>
</reference>
<evidence type="ECO:0000313" key="1">
    <source>
        <dbReference type="EMBL" id="MEA0970567.1"/>
    </source>
</evidence>
<dbReference type="Proteomes" id="UP001291687">
    <property type="component" value="Unassembled WGS sequence"/>
</dbReference>
<organism evidence="1 2">
    <name type="scientific">Candidatus Megaera venefica</name>
    <dbReference type="NCBI Taxonomy" id="2055910"/>
    <lineage>
        <taxon>Bacteria</taxon>
        <taxon>Pseudomonadati</taxon>
        <taxon>Pseudomonadota</taxon>
        <taxon>Alphaproteobacteria</taxon>
        <taxon>Rickettsiales</taxon>
        <taxon>Rickettsiaceae</taxon>
        <taxon>Candidatus Megaera</taxon>
    </lineage>
</organism>
<dbReference type="InterPro" id="IPR009444">
    <property type="entry name" value="Conjugal_tfr_TraD_a-type"/>
</dbReference>
<protein>
    <submittedName>
        <fullName evidence="1">Conjugal transfer coupling protein TraD-like domain protein</fullName>
    </submittedName>
</protein>
<sequence>MDRKEDARKKIQLGGLLVKAELDHMHPAEAYVLYGMLLDCKRAMQEKPAVKERWAKLGRELLVGEK</sequence>
<gene>
    <name evidence="1" type="ORF">Megvenef_00533</name>
</gene>
<comment type="caution">
    <text evidence="1">The sequence shown here is derived from an EMBL/GenBank/DDBJ whole genome shotgun (WGS) entry which is preliminary data.</text>
</comment>
<dbReference type="RefSeq" id="WP_322776471.1">
    <property type="nucleotide sequence ID" value="NZ_JARJFB010000027.1"/>
</dbReference>
<evidence type="ECO:0000313" key="2">
    <source>
        <dbReference type="Proteomes" id="UP001291687"/>
    </source>
</evidence>
<proteinExistence type="predicted"/>
<dbReference type="Pfam" id="PF06412">
    <property type="entry name" value="TraD"/>
    <property type="match status" value="1"/>
</dbReference>
<name>A0ABU5NBR7_9RICK</name>
<accession>A0ABU5NBR7</accession>
<keyword evidence="2" id="KW-1185">Reference proteome</keyword>